<evidence type="ECO:0000256" key="3">
    <source>
        <dbReference type="PIRSR" id="PIRSR000089-1"/>
    </source>
</evidence>
<dbReference type="SUPFAM" id="SSF52467">
    <property type="entry name" value="DHS-like NAD/FAD-binding domain"/>
    <property type="match status" value="1"/>
</dbReference>
<comment type="similarity">
    <text evidence="1">Belongs to the ETF alpha-subunit/FixB family.</text>
</comment>
<dbReference type="Gene3D" id="3.40.50.1220">
    <property type="entry name" value="TPP-binding domain"/>
    <property type="match status" value="1"/>
</dbReference>
<feature type="binding site" evidence="3">
    <location>
        <position position="281"/>
    </location>
    <ligand>
        <name>FAD</name>
        <dbReference type="ChEBI" id="CHEBI:57692"/>
    </ligand>
</feature>
<sequence>MSILVVADHNGQVVSEGTWRAVGAAQQLADKVDLVVAGGDEAAAVAAEAARIGGLSSVLLCSGTAHADQLAEPLAQRLAALVEVRGYSAVVAPACSMSRDSLPRLAAQLDVAMLSDVLEIEDSETFVRPMYGGSVLARLHCAEPVKIMTVRATSFKRPAEQDPAPVEEIEPGADSGLVRLIEQLRSDSGRPDLASAQIVVAGGRGLIDEQGVAELEAVADSLGAAIGASRGAVDAGLLPSGAQVGLTAKVVAPQLYIAVGISGAIYHISGMKESSVIVAINSDPEAPIFEIADYIWVADAREALAELRQLVEA</sequence>
<dbReference type="GO" id="GO:0033539">
    <property type="term" value="P:fatty acid beta-oxidation using acyl-CoA dehydrogenase"/>
    <property type="evidence" value="ECO:0007669"/>
    <property type="project" value="TreeGrafter"/>
</dbReference>
<dbReference type="CDD" id="cd01715">
    <property type="entry name" value="ETF_alpha"/>
    <property type="match status" value="1"/>
</dbReference>
<dbReference type="Pfam" id="PF01012">
    <property type="entry name" value="ETF"/>
    <property type="match status" value="1"/>
</dbReference>
<dbReference type="InterPro" id="IPR029035">
    <property type="entry name" value="DHS-like_NAD/FAD-binding_dom"/>
</dbReference>
<protein>
    <submittedName>
        <fullName evidence="5">Electron transfer flavoprotein</fullName>
    </submittedName>
</protein>
<dbReference type="Proteomes" id="UP000218890">
    <property type="component" value="Chromosome"/>
</dbReference>
<comment type="cofactor">
    <cofactor evidence="3">
        <name>FAD</name>
        <dbReference type="ChEBI" id="CHEBI:57692"/>
    </cofactor>
    <text evidence="3">Binds 1 FAD per dimer.</text>
</comment>
<dbReference type="InterPro" id="IPR014730">
    <property type="entry name" value="ETF_a/b_N"/>
</dbReference>
<dbReference type="SMART" id="SM00893">
    <property type="entry name" value="ETF"/>
    <property type="match status" value="1"/>
</dbReference>
<evidence type="ECO:0000256" key="1">
    <source>
        <dbReference type="ARBA" id="ARBA00005817"/>
    </source>
</evidence>
<keyword evidence="3" id="KW-0274">FAD</keyword>
<dbReference type="GO" id="GO:0050660">
    <property type="term" value="F:flavin adenine dinucleotide binding"/>
    <property type="evidence" value="ECO:0007669"/>
    <property type="project" value="InterPro"/>
</dbReference>
<name>A0A0X8XA38_HALHR</name>
<gene>
    <name evidence="5" type="primary">etfA-2</name>
    <name evidence="5" type="ORF">HH1059_15390</name>
</gene>
<dbReference type="InterPro" id="IPR014731">
    <property type="entry name" value="ETF_asu_C"/>
</dbReference>
<keyword evidence="2" id="KW-0813">Transport</keyword>
<dbReference type="InterPro" id="IPR033947">
    <property type="entry name" value="ETF_alpha_N"/>
</dbReference>
<dbReference type="OrthoDB" id="9770286at2"/>
<keyword evidence="3" id="KW-0285">Flavoprotein</keyword>
<keyword evidence="2" id="KW-0249">Electron transport</keyword>
<dbReference type="InterPro" id="IPR014729">
    <property type="entry name" value="Rossmann-like_a/b/a_fold"/>
</dbReference>
<feature type="domain" description="Electron transfer flavoprotein alpha/beta-subunit N-terminal" evidence="4">
    <location>
        <begin position="3"/>
        <end position="184"/>
    </location>
</feature>
<evidence type="ECO:0000259" key="4">
    <source>
        <dbReference type="SMART" id="SM00893"/>
    </source>
</evidence>
<dbReference type="Gene3D" id="3.40.50.620">
    <property type="entry name" value="HUPs"/>
    <property type="match status" value="1"/>
</dbReference>
<dbReference type="KEGG" id="hhk:HH1059_15390"/>
<evidence type="ECO:0000313" key="5">
    <source>
        <dbReference type="EMBL" id="BAU58246.1"/>
    </source>
</evidence>
<feature type="binding site" evidence="3">
    <location>
        <position position="204"/>
    </location>
    <ligand>
        <name>FAD</name>
        <dbReference type="ChEBI" id="CHEBI:57692"/>
    </ligand>
</feature>
<dbReference type="PIRSF" id="PIRSF000089">
    <property type="entry name" value="Electra_flavoP_a"/>
    <property type="match status" value="1"/>
</dbReference>
<dbReference type="EMBL" id="AP017372">
    <property type="protein sequence ID" value="BAU58246.1"/>
    <property type="molecule type" value="Genomic_DNA"/>
</dbReference>
<feature type="binding site" evidence="3">
    <location>
        <begin position="260"/>
        <end position="267"/>
    </location>
    <ligand>
        <name>FAD</name>
        <dbReference type="ChEBI" id="CHEBI:57692"/>
    </ligand>
</feature>
<dbReference type="Pfam" id="PF00766">
    <property type="entry name" value="ETF_alpha"/>
    <property type="match status" value="1"/>
</dbReference>
<dbReference type="RefSeq" id="WP_096409640.1">
    <property type="nucleotide sequence ID" value="NZ_AP017372.2"/>
</dbReference>
<keyword evidence="6" id="KW-1185">Reference proteome</keyword>
<feature type="binding site" evidence="3">
    <location>
        <begin position="243"/>
        <end position="247"/>
    </location>
    <ligand>
        <name>FAD</name>
        <dbReference type="ChEBI" id="CHEBI:57692"/>
    </ligand>
</feature>
<proteinExistence type="inferred from homology"/>
<organism evidence="5 6">
    <name type="scientific">Halorhodospira halochloris</name>
    <name type="common">Ectothiorhodospira halochloris</name>
    <dbReference type="NCBI Taxonomy" id="1052"/>
    <lineage>
        <taxon>Bacteria</taxon>
        <taxon>Pseudomonadati</taxon>
        <taxon>Pseudomonadota</taxon>
        <taxon>Gammaproteobacteria</taxon>
        <taxon>Chromatiales</taxon>
        <taxon>Ectothiorhodospiraceae</taxon>
        <taxon>Halorhodospira</taxon>
    </lineage>
</organism>
<reference evidence="5" key="1">
    <citation type="submission" date="2016-02" db="EMBL/GenBank/DDBJ databases">
        <title>Halorhodospira halochloris DSM-1059 complete genome, version 2.</title>
        <authorList>
            <person name="Tsukatani Y."/>
        </authorList>
    </citation>
    <scope>NUCLEOTIDE SEQUENCE</scope>
    <source>
        <strain evidence="5">DSM 1059</strain>
    </source>
</reference>
<feature type="binding site" evidence="3">
    <location>
        <begin position="229"/>
        <end position="230"/>
    </location>
    <ligand>
        <name>FAD</name>
        <dbReference type="ChEBI" id="CHEBI:57692"/>
    </ligand>
</feature>
<accession>A0A0X8XA38</accession>
<dbReference type="SUPFAM" id="SSF52402">
    <property type="entry name" value="Adenine nucleotide alpha hydrolases-like"/>
    <property type="match status" value="1"/>
</dbReference>
<dbReference type="PANTHER" id="PTHR43153:SF1">
    <property type="entry name" value="ELECTRON TRANSFER FLAVOPROTEIN SUBUNIT ALPHA, MITOCHONDRIAL"/>
    <property type="match status" value="1"/>
</dbReference>
<evidence type="ECO:0000256" key="2">
    <source>
        <dbReference type="ARBA" id="ARBA00022982"/>
    </source>
</evidence>
<evidence type="ECO:0000313" key="6">
    <source>
        <dbReference type="Proteomes" id="UP000218890"/>
    </source>
</evidence>
<dbReference type="GO" id="GO:0009055">
    <property type="term" value="F:electron transfer activity"/>
    <property type="evidence" value="ECO:0007669"/>
    <property type="project" value="InterPro"/>
</dbReference>
<dbReference type="InterPro" id="IPR001308">
    <property type="entry name" value="ETF_a/FixB"/>
</dbReference>
<dbReference type="PANTHER" id="PTHR43153">
    <property type="entry name" value="ELECTRON TRANSFER FLAVOPROTEIN ALPHA"/>
    <property type="match status" value="1"/>
</dbReference>
<dbReference type="AlphaFoldDB" id="A0A0X8XA38"/>